<name>A0A382JW09_9ZZZZ</name>
<dbReference type="Gene3D" id="3.40.50.300">
    <property type="entry name" value="P-loop containing nucleotide triphosphate hydrolases"/>
    <property type="match status" value="1"/>
</dbReference>
<dbReference type="HAMAP" id="MF_00376">
    <property type="entry name" value="Dephospho_CoA_kinase"/>
    <property type="match status" value="1"/>
</dbReference>
<dbReference type="NCBIfam" id="TIGR00152">
    <property type="entry name" value="dephospho-CoA kinase"/>
    <property type="match status" value="1"/>
</dbReference>
<reference evidence="3" key="1">
    <citation type="submission" date="2018-05" db="EMBL/GenBank/DDBJ databases">
        <authorList>
            <person name="Lanie J.A."/>
            <person name="Ng W.-L."/>
            <person name="Kazmierczak K.M."/>
            <person name="Andrzejewski T.M."/>
            <person name="Davidsen T.M."/>
            <person name="Wayne K.J."/>
            <person name="Tettelin H."/>
            <person name="Glass J.I."/>
            <person name="Rusch D."/>
            <person name="Podicherti R."/>
            <person name="Tsui H.-C.T."/>
            <person name="Winkler M.E."/>
        </authorList>
    </citation>
    <scope>NUCLEOTIDE SEQUENCE</scope>
</reference>
<dbReference type="AlphaFoldDB" id="A0A382JW09"/>
<evidence type="ECO:0000256" key="1">
    <source>
        <dbReference type="ARBA" id="ARBA00022741"/>
    </source>
</evidence>
<dbReference type="GO" id="GO:0004140">
    <property type="term" value="F:dephospho-CoA kinase activity"/>
    <property type="evidence" value="ECO:0007669"/>
    <property type="project" value="InterPro"/>
</dbReference>
<evidence type="ECO:0000313" key="3">
    <source>
        <dbReference type="EMBL" id="SVC15926.1"/>
    </source>
</evidence>
<protein>
    <recommendedName>
        <fullName evidence="4">Dephospho-CoA kinase</fullName>
    </recommendedName>
</protein>
<dbReference type="GO" id="GO:0015937">
    <property type="term" value="P:coenzyme A biosynthetic process"/>
    <property type="evidence" value="ECO:0007669"/>
    <property type="project" value="InterPro"/>
</dbReference>
<dbReference type="SUPFAM" id="SSF52540">
    <property type="entry name" value="P-loop containing nucleoside triphosphate hydrolases"/>
    <property type="match status" value="1"/>
</dbReference>
<dbReference type="GO" id="GO:0005524">
    <property type="term" value="F:ATP binding"/>
    <property type="evidence" value="ECO:0007669"/>
    <property type="project" value="UniProtKB-KW"/>
</dbReference>
<sequence>VFRIGVTGGIASGKTMIADMFSELGAGVVDTDLIARDVVAPGEKGLKAVSEAFGDKVLNASGELDRVSLRNIVFNNAKERDRLEKILHPLIRVQCLAQVNSLQTPYALVVVPLLVETGFAKFVHRVLVVDCLADLQIQRLMKRDQLKQSDAQAMLDIQVNRATRLKIANDVLNNNGSPDQARIKVEKLHSKYLELVKVCPEEQGRPE</sequence>
<keyword evidence="2" id="KW-0067">ATP-binding</keyword>
<keyword evidence="1" id="KW-0547">Nucleotide-binding</keyword>
<dbReference type="InterPro" id="IPR001977">
    <property type="entry name" value="Depp_CoAkinase"/>
</dbReference>
<feature type="non-terminal residue" evidence="3">
    <location>
        <position position="1"/>
    </location>
</feature>
<dbReference type="InterPro" id="IPR027417">
    <property type="entry name" value="P-loop_NTPase"/>
</dbReference>
<organism evidence="3">
    <name type="scientific">marine metagenome</name>
    <dbReference type="NCBI Taxonomy" id="408172"/>
    <lineage>
        <taxon>unclassified sequences</taxon>
        <taxon>metagenomes</taxon>
        <taxon>ecological metagenomes</taxon>
    </lineage>
</organism>
<dbReference type="PANTHER" id="PTHR10695">
    <property type="entry name" value="DEPHOSPHO-COA KINASE-RELATED"/>
    <property type="match status" value="1"/>
</dbReference>
<dbReference type="PROSITE" id="PS51219">
    <property type="entry name" value="DPCK"/>
    <property type="match status" value="1"/>
</dbReference>
<gene>
    <name evidence="3" type="ORF">METZ01_LOCUS268780</name>
</gene>
<proteinExistence type="inferred from homology"/>
<dbReference type="CDD" id="cd02022">
    <property type="entry name" value="DPCK"/>
    <property type="match status" value="1"/>
</dbReference>
<evidence type="ECO:0000256" key="2">
    <source>
        <dbReference type="ARBA" id="ARBA00022840"/>
    </source>
</evidence>
<evidence type="ECO:0008006" key="4">
    <source>
        <dbReference type="Google" id="ProtNLM"/>
    </source>
</evidence>
<accession>A0A382JW09</accession>
<dbReference type="EMBL" id="UINC01076605">
    <property type="protein sequence ID" value="SVC15926.1"/>
    <property type="molecule type" value="Genomic_DNA"/>
</dbReference>
<dbReference type="Pfam" id="PF01121">
    <property type="entry name" value="CoaE"/>
    <property type="match status" value="1"/>
</dbReference>
<dbReference type="PANTHER" id="PTHR10695:SF46">
    <property type="entry name" value="BIFUNCTIONAL COENZYME A SYNTHASE-RELATED"/>
    <property type="match status" value="1"/>
</dbReference>